<proteinExistence type="inferred from homology"/>
<evidence type="ECO:0000256" key="4">
    <source>
        <dbReference type="RuleBase" id="RU000363"/>
    </source>
</evidence>
<dbReference type="PRINTS" id="PR00081">
    <property type="entry name" value="GDHRDH"/>
</dbReference>
<evidence type="ECO:0000256" key="3">
    <source>
        <dbReference type="ARBA" id="ARBA00023002"/>
    </source>
</evidence>
<keyword evidence="2" id="KW-0521">NADP</keyword>
<dbReference type="PRINTS" id="PR00080">
    <property type="entry name" value="SDRFAMILY"/>
</dbReference>
<evidence type="ECO:0000256" key="2">
    <source>
        <dbReference type="ARBA" id="ARBA00022857"/>
    </source>
</evidence>
<dbReference type="Proteomes" id="UP001338125">
    <property type="component" value="Unassembled WGS sequence"/>
</dbReference>
<protein>
    <submittedName>
        <fullName evidence="5">Short-chain dehydrogenase srdE</fullName>
    </submittedName>
</protein>
<evidence type="ECO:0000313" key="5">
    <source>
        <dbReference type="EMBL" id="KAK5988569.1"/>
    </source>
</evidence>
<dbReference type="CDD" id="cd05374">
    <property type="entry name" value="17beta-HSD-like_SDR_c"/>
    <property type="match status" value="1"/>
</dbReference>
<evidence type="ECO:0000256" key="1">
    <source>
        <dbReference type="ARBA" id="ARBA00006484"/>
    </source>
</evidence>
<gene>
    <name evidence="5" type="ORF">PT974_10053</name>
</gene>
<dbReference type="EMBL" id="JAVFKD010000015">
    <property type="protein sequence ID" value="KAK5988569.1"/>
    <property type="molecule type" value="Genomic_DNA"/>
</dbReference>
<dbReference type="Pfam" id="PF00106">
    <property type="entry name" value="adh_short"/>
    <property type="match status" value="1"/>
</dbReference>
<dbReference type="PANTHER" id="PTHR44169">
    <property type="entry name" value="NADPH-DEPENDENT 1-ACYLDIHYDROXYACETONE PHOSPHATE REDUCTASE"/>
    <property type="match status" value="1"/>
</dbReference>
<sequence length="280" mass="31118">MATQGPFALITGCSSGIGKNLALEFASRGVTVLATARRVESLKELTSTHDNIEALPLELDDMASIERLHEAVEKRTGGRLDYLVNNAGTHYAATGLDLEVAEAQKLFNVNLFAVMRLCQLFVPLLREAPRGKIVQIGSVTRNVPVVWQGVYNASKAALSQYSKTLRLELEPFGVEVIEIVTGFVQSNILHHGFITPKDSLYLPILSTVKEFKVRGNNTGMKGEDYARSVVSKLMANNTAIEIWEGKLAWKLWFLVTFLPLSFFNRILYKQYNLGLLKRSS</sequence>
<dbReference type="InterPro" id="IPR002347">
    <property type="entry name" value="SDR_fam"/>
</dbReference>
<dbReference type="InterPro" id="IPR036291">
    <property type="entry name" value="NAD(P)-bd_dom_sf"/>
</dbReference>
<comment type="similarity">
    <text evidence="1 4">Belongs to the short-chain dehydrogenases/reductases (SDR) family.</text>
</comment>
<name>A0ABR0S8R9_9HYPO</name>
<dbReference type="SUPFAM" id="SSF51735">
    <property type="entry name" value="NAD(P)-binding Rossmann-fold domains"/>
    <property type="match status" value="1"/>
</dbReference>
<dbReference type="PANTHER" id="PTHR44169:SF15">
    <property type="entry name" value="CHAIN DEHYDROGENASE_REDUCTASE (AYR1), PUTATIVE (AFU_ORTHOLOGUE AFUA_4G04530)-RELATED"/>
    <property type="match status" value="1"/>
</dbReference>
<comment type="caution">
    <text evidence="5">The sequence shown here is derived from an EMBL/GenBank/DDBJ whole genome shotgun (WGS) entry which is preliminary data.</text>
</comment>
<dbReference type="Gene3D" id="3.40.50.720">
    <property type="entry name" value="NAD(P)-binding Rossmann-like Domain"/>
    <property type="match status" value="1"/>
</dbReference>
<organism evidence="5 6">
    <name type="scientific">Cladobotryum mycophilum</name>
    <dbReference type="NCBI Taxonomy" id="491253"/>
    <lineage>
        <taxon>Eukaryota</taxon>
        <taxon>Fungi</taxon>
        <taxon>Dikarya</taxon>
        <taxon>Ascomycota</taxon>
        <taxon>Pezizomycotina</taxon>
        <taxon>Sordariomycetes</taxon>
        <taxon>Hypocreomycetidae</taxon>
        <taxon>Hypocreales</taxon>
        <taxon>Hypocreaceae</taxon>
        <taxon>Cladobotryum</taxon>
    </lineage>
</organism>
<evidence type="ECO:0000313" key="6">
    <source>
        <dbReference type="Proteomes" id="UP001338125"/>
    </source>
</evidence>
<accession>A0ABR0S8R9</accession>
<dbReference type="PROSITE" id="PS00061">
    <property type="entry name" value="ADH_SHORT"/>
    <property type="match status" value="1"/>
</dbReference>
<reference evidence="5 6" key="1">
    <citation type="submission" date="2024-01" db="EMBL/GenBank/DDBJ databases">
        <title>Complete genome of Cladobotryum mycophilum ATHUM6906.</title>
        <authorList>
            <person name="Christinaki A.C."/>
            <person name="Myridakis A.I."/>
            <person name="Kouvelis V.N."/>
        </authorList>
    </citation>
    <scope>NUCLEOTIDE SEQUENCE [LARGE SCALE GENOMIC DNA]</scope>
    <source>
        <strain evidence="5 6">ATHUM6906</strain>
    </source>
</reference>
<keyword evidence="6" id="KW-1185">Reference proteome</keyword>
<keyword evidence="3" id="KW-0560">Oxidoreductase</keyword>
<dbReference type="InterPro" id="IPR020904">
    <property type="entry name" value="Sc_DH/Rdtase_CS"/>
</dbReference>